<keyword evidence="1" id="KW-0812">Transmembrane</keyword>
<reference evidence="2 3" key="1">
    <citation type="submission" date="2019-01" db="EMBL/GenBank/DDBJ databases">
        <title>Leucobacter muris sp. nov. isolated from the nose of a laboratory mouse.</title>
        <authorList>
            <person name="Benga L."/>
            <person name="Sproeer C."/>
            <person name="Schumann P."/>
            <person name="Verbarg S."/>
            <person name="Bunk B."/>
            <person name="Engelhardt E."/>
            <person name="Benten P.M."/>
            <person name="Sager M."/>
        </authorList>
    </citation>
    <scope>NUCLEOTIDE SEQUENCE [LARGE SCALE GENOMIC DNA]</scope>
    <source>
        <strain evidence="2 3">DSM 101948</strain>
    </source>
</reference>
<gene>
    <name evidence="2" type="ORF">Leucomu_10535</name>
</gene>
<evidence type="ECO:0000313" key="2">
    <source>
        <dbReference type="EMBL" id="QAB19240.1"/>
    </source>
</evidence>
<proteinExistence type="predicted"/>
<dbReference type="Proteomes" id="UP000285768">
    <property type="component" value="Chromosome"/>
</dbReference>
<evidence type="ECO:0000256" key="1">
    <source>
        <dbReference type="SAM" id="Phobius"/>
    </source>
</evidence>
<keyword evidence="3" id="KW-1185">Reference proteome</keyword>
<name>A0ABX5QJP6_9MICO</name>
<keyword evidence="1" id="KW-0472">Membrane</keyword>
<feature type="transmembrane region" description="Helical" evidence="1">
    <location>
        <begin position="39"/>
        <end position="63"/>
    </location>
</feature>
<feature type="transmembrane region" description="Helical" evidence="1">
    <location>
        <begin position="12"/>
        <end position="33"/>
    </location>
</feature>
<feature type="transmembrane region" description="Helical" evidence="1">
    <location>
        <begin position="108"/>
        <end position="128"/>
    </location>
</feature>
<evidence type="ECO:0000313" key="3">
    <source>
        <dbReference type="Proteomes" id="UP000285768"/>
    </source>
</evidence>
<keyword evidence="1" id="KW-1133">Transmembrane helix</keyword>
<feature type="transmembrane region" description="Helical" evidence="1">
    <location>
        <begin position="75"/>
        <end position="96"/>
    </location>
</feature>
<protein>
    <submittedName>
        <fullName evidence="2">3-oxoacyl-ACP reductase</fullName>
    </submittedName>
</protein>
<dbReference type="EMBL" id="CP035037">
    <property type="protein sequence ID" value="QAB19240.1"/>
    <property type="molecule type" value="Genomic_DNA"/>
</dbReference>
<sequence length="140" mass="14827">MPASQPVLLRALRWGIIATVVLMAAFAGIGWLVSGAEGVVGGLIGTAMGGFFLLLTVGSIAFANRFVESPSYIGVFFGIVLGCWLLKFVAFIVSVVLLRGQPWLDTQILFFGLMASILVSLVLDVIVVTRSRIPIISGSV</sequence>
<accession>A0ABX5QJP6</accession>
<organism evidence="2 3">
    <name type="scientific">Leucobacter muris</name>
    <dbReference type="NCBI Taxonomy" id="1935379"/>
    <lineage>
        <taxon>Bacteria</taxon>
        <taxon>Bacillati</taxon>
        <taxon>Actinomycetota</taxon>
        <taxon>Actinomycetes</taxon>
        <taxon>Micrococcales</taxon>
        <taxon>Microbacteriaceae</taxon>
        <taxon>Leucobacter</taxon>
    </lineage>
</organism>